<dbReference type="PANTHER" id="PTHR40266">
    <property type="entry name" value="TOXIN HIGB-1"/>
    <property type="match status" value="1"/>
</dbReference>
<evidence type="ECO:0000313" key="2">
    <source>
        <dbReference type="EMBL" id="MCG4617212.1"/>
    </source>
</evidence>
<dbReference type="NCBIfam" id="TIGR02385">
    <property type="entry name" value="RelE_StbE"/>
    <property type="match status" value="1"/>
</dbReference>
<proteinExistence type="predicted"/>
<dbReference type="Pfam" id="PF05015">
    <property type="entry name" value="HigB-like_toxin"/>
    <property type="match status" value="1"/>
</dbReference>
<keyword evidence="1" id="KW-1277">Toxin-antitoxin system</keyword>
<accession>A0AAJ1EUN5</accession>
<evidence type="ECO:0000256" key="1">
    <source>
        <dbReference type="ARBA" id="ARBA00022649"/>
    </source>
</evidence>
<dbReference type="Proteomes" id="UP001200537">
    <property type="component" value="Unassembled WGS sequence"/>
</dbReference>
<dbReference type="RefSeq" id="WP_038109906.1">
    <property type="nucleotide sequence ID" value="NZ_JAGZVZ010000001.1"/>
</dbReference>
<dbReference type="InterPro" id="IPR035093">
    <property type="entry name" value="RelE/ParE_toxin_dom_sf"/>
</dbReference>
<dbReference type="AlphaFoldDB" id="A0AAJ1EUN5"/>
<gene>
    <name evidence="2" type="ORF">L0M99_01700</name>
</gene>
<comment type="caution">
    <text evidence="2">The sequence shown here is derived from an EMBL/GenBank/DDBJ whole genome shotgun (WGS) entry which is preliminary data.</text>
</comment>
<reference evidence="2" key="1">
    <citation type="submission" date="2022-01" db="EMBL/GenBank/DDBJ databases">
        <title>Collection of gut derived symbiotic bacterial strains cultured from healthy donors.</title>
        <authorList>
            <person name="Lin H."/>
            <person name="Kohout C."/>
            <person name="Waligurski E."/>
            <person name="Pamer E.G."/>
        </authorList>
    </citation>
    <scope>NUCLEOTIDE SEQUENCE</scope>
    <source>
        <strain evidence="2">DFI.7.46</strain>
    </source>
</reference>
<evidence type="ECO:0000313" key="3">
    <source>
        <dbReference type="Proteomes" id="UP001200537"/>
    </source>
</evidence>
<sequence length="93" mass="10519">MILSFKHAGLQRFYESGSKSGINPAHADKLARMLSVLDQVHDPAPLLAFPGYRAHKLTGSLAGYWSLRVSGNWRLIFRFVGEDVELVDYLDYH</sequence>
<dbReference type="InterPro" id="IPR007711">
    <property type="entry name" value="HigB-1"/>
</dbReference>
<protein>
    <submittedName>
        <fullName evidence="2">Type II toxin-antitoxin system RelE/ParE family toxin</fullName>
    </submittedName>
</protein>
<dbReference type="SUPFAM" id="SSF143011">
    <property type="entry name" value="RelE-like"/>
    <property type="match status" value="1"/>
</dbReference>
<organism evidence="2 3">
    <name type="scientific">Varibaculum cambriense</name>
    <dbReference type="NCBI Taxonomy" id="184870"/>
    <lineage>
        <taxon>Bacteria</taxon>
        <taxon>Bacillati</taxon>
        <taxon>Actinomycetota</taxon>
        <taxon>Actinomycetes</taxon>
        <taxon>Actinomycetales</taxon>
        <taxon>Actinomycetaceae</taxon>
        <taxon>Varibaculum</taxon>
    </lineage>
</organism>
<dbReference type="Gene3D" id="3.30.2310.20">
    <property type="entry name" value="RelE-like"/>
    <property type="match status" value="1"/>
</dbReference>
<name>A0AAJ1EUN5_9ACTO</name>
<dbReference type="PANTHER" id="PTHR40266:SF2">
    <property type="entry name" value="TOXIN HIGB-1"/>
    <property type="match status" value="1"/>
</dbReference>
<dbReference type="InterPro" id="IPR007712">
    <property type="entry name" value="RelE/ParE_toxin"/>
</dbReference>
<dbReference type="EMBL" id="JAKNHJ010000003">
    <property type="protein sequence ID" value="MCG4617212.1"/>
    <property type="molecule type" value="Genomic_DNA"/>
</dbReference>